<keyword evidence="9" id="KW-0862">Zinc</keyword>
<evidence type="ECO:0000256" key="12">
    <source>
        <dbReference type="ARBA" id="ARBA00023242"/>
    </source>
</evidence>
<name>A0ABR1P355_DIAER</name>
<dbReference type="InterPro" id="IPR027417">
    <property type="entry name" value="P-loop_NTPase"/>
</dbReference>
<evidence type="ECO:0000256" key="6">
    <source>
        <dbReference type="ARBA" id="ARBA00022723"/>
    </source>
</evidence>
<dbReference type="PANTHER" id="PTHR18867">
    <property type="entry name" value="RAD50"/>
    <property type="match status" value="1"/>
</dbReference>
<evidence type="ECO:0000259" key="16">
    <source>
        <dbReference type="Pfam" id="PF13476"/>
    </source>
</evidence>
<organism evidence="17 18">
    <name type="scientific">Diaporthe eres</name>
    <name type="common">Phomopsis oblonga</name>
    <dbReference type="NCBI Taxonomy" id="83184"/>
    <lineage>
        <taxon>Eukaryota</taxon>
        <taxon>Fungi</taxon>
        <taxon>Dikarya</taxon>
        <taxon>Ascomycota</taxon>
        <taxon>Pezizomycotina</taxon>
        <taxon>Sordariomycetes</taxon>
        <taxon>Sordariomycetidae</taxon>
        <taxon>Diaporthales</taxon>
        <taxon>Diaporthaceae</taxon>
        <taxon>Diaporthe</taxon>
        <taxon>Diaporthe eres species complex</taxon>
    </lineage>
</organism>
<dbReference type="Pfam" id="PF13558">
    <property type="entry name" value="SbcC_Walker_B"/>
    <property type="match status" value="1"/>
</dbReference>
<keyword evidence="10 14" id="KW-0175">Coiled coil</keyword>
<dbReference type="Proteomes" id="UP001430848">
    <property type="component" value="Unassembled WGS sequence"/>
</dbReference>
<dbReference type="EMBL" id="JAKNSF020000050">
    <property type="protein sequence ID" value="KAK7725289.1"/>
    <property type="molecule type" value="Genomic_DNA"/>
</dbReference>
<feature type="region of interest" description="Disordered" evidence="15">
    <location>
        <begin position="818"/>
        <end position="837"/>
    </location>
</feature>
<dbReference type="NCBIfam" id="TIGR00606">
    <property type="entry name" value="rad50"/>
    <property type="match status" value="1"/>
</dbReference>
<feature type="coiled-coil region" evidence="14">
    <location>
        <begin position="301"/>
        <end position="342"/>
    </location>
</feature>
<feature type="coiled-coil region" evidence="14">
    <location>
        <begin position="855"/>
        <end position="906"/>
    </location>
</feature>
<proteinExistence type="inferred from homology"/>
<dbReference type="PANTHER" id="PTHR18867:SF12">
    <property type="entry name" value="DNA REPAIR PROTEIN RAD50"/>
    <property type="match status" value="1"/>
</dbReference>
<keyword evidence="8" id="KW-0378">Hydrolase</keyword>
<evidence type="ECO:0000256" key="13">
    <source>
        <dbReference type="ARBA" id="ARBA00049360"/>
    </source>
</evidence>
<dbReference type="SUPFAM" id="SSF52540">
    <property type="entry name" value="P-loop containing nucleoside triphosphate hydrolases"/>
    <property type="match status" value="2"/>
</dbReference>
<comment type="catalytic activity">
    <reaction evidence="13">
        <text>ATP + H2O = ADP + phosphate + H(+)</text>
        <dbReference type="Rhea" id="RHEA:13065"/>
        <dbReference type="ChEBI" id="CHEBI:15377"/>
        <dbReference type="ChEBI" id="CHEBI:15378"/>
        <dbReference type="ChEBI" id="CHEBI:30616"/>
        <dbReference type="ChEBI" id="CHEBI:43474"/>
        <dbReference type="ChEBI" id="CHEBI:456216"/>
    </reaction>
</comment>
<comment type="subcellular location">
    <subcellularLocation>
        <location evidence="3">Chromosome</location>
    </subcellularLocation>
    <subcellularLocation>
        <location evidence="2">Nucleus</location>
    </subcellularLocation>
</comment>
<evidence type="ECO:0000256" key="1">
    <source>
        <dbReference type="ARBA" id="ARBA00001947"/>
    </source>
</evidence>
<reference evidence="17 18" key="1">
    <citation type="submission" date="2024-02" db="EMBL/GenBank/DDBJ databases">
        <title>De novo assembly and annotation of 12 fungi associated with fruit tree decline syndrome in Ontario, Canada.</title>
        <authorList>
            <person name="Sulman M."/>
            <person name="Ellouze W."/>
            <person name="Ilyukhin E."/>
        </authorList>
    </citation>
    <scope>NUCLEOTIDE SEQUENCE [LARGE SCALE GENOMIC DNA]</scope>
    <source>
        <strain evidence="17 18">M169</strain>
    </source>
</reference>
<evidence type="ECO:0000256" key="2">
    <source>
        <dbReference type="ARBA" id="ARBA00004123"/>
    </source>
</evidence>
<feature type="coiled-coil region" evidence="14">
    <location>
        <begin position="583"/>
        <end position="617"/>
    </location>
</feature>
<accession>A0ABR1P355</accession>
<dbReference type="InterPro" id="IPR038729">
    <property type="entry name" value="Rad50/SbcC_AAA"/>
</dbReference>
<evidence type="ECO:0000256" key="15">
    <source>
        <dbReference type="SAM" id="MobiDB-lite"/>
    </source>
</evidence>
<dbReference type="Gene3D" id="3.40.50.300">
    <property type="entry name" value="P-loop containing nucleotide triphosphate hydrolases"/>
    <property type="match status" value="2"/>
</dbReference>
<keyword evidence="18" id="KW-1185">Reference proteome</keyword>
<protein>
    <submittedName>
        <fullName evidence="17">DNA repair protein rad50</fullName>
    </submittedName>
</protein>
<feature type="coiled-coil region" evidence="14">
    <location>
        <begin position="648"/>
        <end position="675"/>
    </location>
</feature>
<evidence type="ECO:0000256" key="10">
    <source>
        <dbReference type="ARBA" id="ARBA00023054"/>
    </source>
</evidence>
<keyword evidence="5" id="KW-0158">Chromosome</keyword>
<sequence>MSRIEGMTVQGVRSFRPLFRESITFNTPLTLIVGYNGSGKTTIIECLKYATTGQLPPNSKNGAAFVFDPQLHTQDLVPGCVVLKFRGLDGAKYVVNRHFKVTLTKTKQRKFQTLETTVREQASNGEKSTSSSRVGDVDSMVPTYLGVAPAILESVIFCHQDDSLWPMSEPSALKKKFDEIFDAQKYTKAIDQLKVVRKKQAEKLRNLQVHHMHNEENKNKGQKNARLCQQLTEEIEEYRQKVEAIETEVTELRQKERESREEANNFLSIMNDLKYNQDQYDFRQNNVEELRESIDMMTEGDDELRRSLEQYEDRLGQLQTDIDQKSSEYRSLQGEINKAEHNLNLKLGEKGRLQSDKDKYERQLQTRVEMIQAAARTHEIRGFEGDLDDDQIRLFNGKIQGIFNSKKKEHEQLQGRVSHEADAANKGISEMENDKNAKTSERAFAKQKKAENDRKVKRFQTEMDSVKCDEVLVDRLESDRISLNDRHQQALDGLASNDWDEKIRVTQKELRELEQQGDDLNSELVNCTRLASELAQLDLRKTEARDREASLNNLTTRWSKMLGEQVRPGWEHGSLEAEFKAELSGKTAALNEKKEACDQLQQKLKQVDYKLSEASKQHQKLADNKTSSETAVLDVLKETAEDPSAISIDAYVDELEDLEANKMELEKDLSLFDHMKSYWTLAQTCLQTKNKCHMCDRAFDEDRAKSKLVAKITKHLNDESKAELEQEFRDVDKKLERLRAVRPKHDAALRLAKELPASEKAIDEAKRERDDVLGKLEEADKHRREASEKLESLQSVSSVVSEITHLFRAITDAKEQIEQLERSQRQSGGSTRTPGEVDEARAICTEETRKVKKRLDNMSADRQRSRDLVSNLELESSKLDGKIAQAKQLMDKKRGLSDEIKALREDNHTQDARISEIDAQLAELQPRIDAARAQRDDALATGRKKAERAAEERDTVARTLNQLKIIEDDIQDYVDRGGESNLTSVERSIQNFQQLLTRLKGEMEELMKRINSLKEELSQGDWNKKNIRDNLKYRENKAALEELAKKIARLESEDAEKDYDRLIAEAKKHEKRISVLTADRSELIGKSRATDNNLHQQIELYDQEYRGAEEKFQKSSIDLQTTKGAIADLATFGDSLDKAIMQFHSIKMEEINRIAGDLWRATYQGTDVDTIAIRSEKDTPTSNSTRRSYNYRVIMVKRDTEMDMRGRCSAGQKVLASIIIRLALAESFGVNCGVIALDEPTTNLDSDNIRSLAQSLHGIIRARQAQANFQLIVITHDEEFLRYMRCSDFCDSFFRVKRDENQCSTITKENITMITE</sequence>
<keyword evidence="6" id="KW-0479">Metal-binding</keyword>
<dbReference type="Pfam" id="PF13476">
    <property type="entry name" value="AAA_23"/>
    <property type="match status" value="1"/>
</dbReference>
<keyword evidence="11" id="KW-0234">DNA repair</keyword>
<evidence type="ECO:0000256" key="11">
    <source>
        <dbReference type="ARBA" id="ARBA00023204"/>
    </source>
</evidence>
<evidence type="ECO:0000256" key="5">
    <source>
        <dbReference type="ARBA" id="ARBA00022454"/>
    </source>
</evidence>
<keyword evidence="7" id="KW-0227">DNA damage</keyword>
<comment type="cofactor">
    <cofactor evidence="1">
        <name>Zn(2+)</name>
        <dbReference type="ChEBI" id="CHEBI:29105"/>
    </cofactor>
</comment>
<evidence type="ECO:0000256" key="4">
    <source>
        <dbReference type="ARBA" id="ARBA00009439"/>
    </source>
</evidence>
<feature type="domain" description="Rad50/SbcC-type AAA" evidence="16">
    <location>
        <begin position="8"/>
        <end position="243"/>
    </location>
</feature>
<evidence type="ECO:0000256" key="14">
    <source>
        <dbReference type="SAM" id="Coils"/>
    </source>
</evidence>
<evidence type="ECO:0000313" key="18">
    <source>
        <dbReference type="Proteomes" id="UP001430848"/>
    </source>
</evidence>
<evidence type="ECO:0000256" key="9">
    <source>
        <dbReference type="ARBA" id="ARBA00022833"/>
    </source>
</evidence>
<evidence type="ECO:0000256" key="7">
    <source>
        <dbReference type="ARBA" id="ARBA00022763"/>
    </source>
</evidence>
<comment type="similarity">
    <text evidence="4">Belongs to the SMC family. RAD50 subfamily.</text>
</comment>
<feature type="coiled-coil region" evidence="14">
    <location>
        <begin position="228"/>
        <end position="262"/>
    </location>
</feature>
<keyword evidence="12" id="KW-0539">Nucleus</keyword>
<evidence type="ECO:0000313" key="17">
    <source>
        <dbReference type="EMBL" id="KAK7725289.1"/>
    </source>
</evidence>
<gene>
    <name evidence="17" type="primary">RAD50</name>
    <name evidence="17" type="ORF">SLS63_008149</name>
</gene>
<feature type="coiled-coil region" evidence="14">
    <location>
        <begin position="982"/>
        <end position="1079"/>
    </location>
</feature>
<comment type="caution">
    <text evidence="17">The sequence shown here is derived from an EMBL/GenBank/DDBJ whole genome shotgun (WGS) entry which is preliminary data.</text>
</comment>
<feature type="coiled-coil region" evidence="14">
    <location>
        <begin position="496"/>
        <end position="530"/>
    </location>
</feature>
<evidence type="ECO:0000256" key="8">
    <source>
        <dbReference type="ARBA" id="ARBA00022801"/>
    </source>
</evidence>
<dbReference type="InterPro" id="IPR004584">
    <property type="entry name" value="Rad50_eukaryotes"/>
</dbReference>
<evidence type="ECO:0000256" key="3">
    <source>
        <dbReference type="ARBA" id="ARBA00004286"/>
    </source>
</evidence>